<dbReference type="CDD" id="cd00054">
    <property type="entry name" value="EGF_CA"/>
    <property type="match status" value="1"/>
</dbReference>
<keyword evidence="10 15" id="KW-0472">Membrane</keyword>
<name>A0A8M1KQ70_CLUHA</name>
<evidence type="ECO:0000313" key="19">
    <source>
        <dbReference type="Proteomes" id="UP000515152"/>
    </source>
</evidence>
<feature type="compositionally biased region" description="Low complexity" evidence="14">
    <location>
        <begin position="1453"/>
        <end position="1463"/>
    </location>
</feature>
<comment type="similarity">
    <text evidence="2">Belongs to the neurexin family.</text>
</comment>
<proteinExistence type="inferred from homology"/>
<dbReference type="PANTHER" id="PTHR15036">
    <property type="entry name" value="PIKACHURIN-LIKE PROTEIN"/>
    <property type="match status" value="1"/>
</dbReference>
<evidence type="ECO:0000256" key="16">
    <source>
        <dbReference type="SAM" id="SignalP"/>
    </source>
</evidence>
<dbReference type="OrthoDB" id="6275838at2759"/>
<evidence type="ECO:0000256" key="14">
    <source>
        <dbReference type="SAM" id="MobiDB-lite"/>
    </source>
</evidence>
<feature type="chain" id="PRO_5035459356" evidence="16">
    <location>
        <begin position="29"/>
        <end position="1476"/>
    </location>
</feature>
<comment type="function">
    <text evidence="12">Neuronal cell surface protein that may be involved in cell recognition and cell adhesion.</text>
</comment>
<evidence type="ECO:0000256" key="5">
    <source>
        <dbReference type="ARBA" id="ARBA00022723"/>
    </source>
</evidence>
<dbReference type="InterPro" id="IPR050372">
    <property type="entry name" value="Neurexin-related_CASP"/>
</dbReference>
<dbReference type="CTD" id="558326"/>
<feature type="compositionally biased region" description="Polar residues" evidence="14">
    <location>
        <begin position="1335"/>
        <end position="1347"/>
    </location>
</feature>
<feature type="region of interest" description="Disordered" evidence="14">
    <location>
        <begin position="1325"/>
        <end position="1382"/>
    </location>
</feature>
<dbReference type="FunFam" id="2.10.25.10:FF:000015">
    <property type="entry name" value="neurexin-1 isoform X1"/>
    <property type="match status" value="1"/>
</dbReference>
<dbReference type="InterPro" id="IPR003585">
    <property type="entry name" value="Neurexin-like"/>
</dbReference>
<feature type="domain" description="Laminin G" evidence="17">
    <location>
        <begin position="28"/>
        <end position="204"/>
    </location>
</feature>
<keyword evidence="6" id="KW-0677">Repeat</keyword>
<keyword evidence="5" id="KW-0479">Metal-binding</keyword>
<keyword evidence="3 13" id="KW-0245">EGF-like domain</keyword>
<evidence type="ECO:0000259" key="18">
    <source>
        <dbReference type="PROSITE" id="PS50026"/>
    </source>
</evidence>
<dbReference type="RefSeq" id="XP_042564533.1">
    <property type="nucleotide sequence ID" value="XM_042708599.1"/>
</dbReference>
<dbReference type="CDD" id="cd00053">
    <property type="entry name" value="EGF"/>
    <property type="match status" value="1"/>
</dbReference>
<feature type="domain" description="Laminin G" evidence="17">
    <location>
        <begin position="899"/>
        <end position="1074"/>
    </location>
</feature>
<dbReference type="InterPro" id="IPR000742">
    <property type="entry name" value="EGF"/>
</dbReference>
<organism evidence="19 20">
    <name type="scientific">Clupea harengus</name>
    <name type="common">Atlantic herring</name>
    <dbReference type="NCBI Taxonomy" id="7950"/>
    <lineage>
        <taxon>Eukaryota</taxon>
        <taxon>Metazoa</taxon>
        <taxon>Chordata</taxon>
        <taxon>Craniata</taxon>
        <taxon>Vertebrata</taxon>
        <taxon>Euteleostomi</taxon>
        <taxon>Actinopterygii</taxon>
        <taxon>Neopterygii</taxon>
        <taxon>Teleostei</taxon>
        <taxon>Clupei</taxon>
        <taxon>Clupeiformes</taxon>
        <taxon>Clupeoidei</taxon>
        <taxon>Clupeidae</taxon>
        <taxon>Clupea</taxon>
    </lineage>
</organism>
<keyword evidence="8" id="KW-0130">Cell adhesion</keyword>
<gene>
    <name evidence="20" type="primary">nrxn2a</name>
</gene>
<feature type="domain" description="EGF-like" evidence="18">
    <location>
        <begin position="668"/>
        <end position="708"/>
    </location>
</feature>
<dbReference type="FunFam" id="2.60.120.200:FF:000005">
    <property type="entry name" value="neurexin-1 isoform X1"/>
    <property type="match status" value="1"/>
</dbReference>
<dbReference type="PROSITE" id="PS50025">
    <property type="entry name" value="LAM_G_DOMAIN"/>
    <property type="match status" value="6"/>
</dbReference>
<feature type="transmembrane region" description="Helical" evidence="15">
    <location>
        <begin position="1397"/>
        <end position="1417"/>
    </location>
</feature>
<keyword evidence="19" id="KW-1185">Reference proteome</keyword>
<keyword evidence="7" id="KW-0106">Calcium</keyword>
<reference evidence="20" key="1">
    <citation type="submission" date="2025-08" db="UniProtKB">
        <authorList>
            <consortium name="RefSeq"/>
        </authorList>
    </citation>
    <scope>IDENTIFICATION</scope>
</reference>
<evidence type="ECO:0000256" key="3">
    <source>
        <dbReference type="ARBA" id="ARBA00022536"/>
    </source>
</evidence>
<dbReference type="SMART" id="SM00181">
    <property type="entry name" value="EGF"/>
    <property type="match status" value="3"/>
</dbReference>
<evidence type="ECO:0000256" key="10">
    <source>
        <dbReference type="ARBA" id="ARBA00023136"/>
    </source>
</evidence>
<feature type="domain" description="Laminin G" evidence="17">
    <location>
        <begin position="470"/>
        <end position="664"/>
    </location>
</feature>
<keyword evidence="9 15" id="KW-1133">Transmembrane helix</keyword>
<feature type="region of interest" description="Disordered" evidence="14">
    <location>
        <begin position="1436"/>
        <end position="1476"/>
    </location>
</feature>
<evidence type="ECO:0000256" key="2">
    <source>
        <dbReference type="ARBA" id="ARBA00010241"/>
    </source>
</evidence>
<feature type="domain" description="Laminin G" evidence="17">
    <location>
        <begin position="711"/>
        <end position="885"/>
    </location>
</feature>
<dbReference type="SMART" id="SM00294">
    <property type="entry name" value="4.1m"/>
    <property type="match status" value="1"/>
</dbReference>
<keyword evidence="16" id="KW-0732">Signal</keyword>
<evidence type="ECO:0000256" key="4">
    <source>
        <dbReference type="ARBA" id="ARBA00022692"/>
    </source>
</evidence>
<dbReference type="PANTHER" id="PTHR15036:SF92">
    <property type="entry name" value="NEUREXIN 2A ALPHA"/>
    <property type="match status" value="1"/>
</dbReference>
<dbReference type="Proteomes" id="UP000515152">
    <property type="component" value="Chromosome 8"/>
</dbReference>
<dbReference type="SMART" id="SM00282">
    <property type="entry name" value="LamG"/>
    <property type="match status" value="6"/>
</dbReference>
<feature type="domain" description="Laminin G" evidence="17">
    <location>
        <begin position="1119"/>
        <end position="1289"/>
    </location>
</feature>
<dbReference type="CDD" id="cd00110">
    <property type="entry name" value="LamG"/>
    <property type="match status" value="6"/>
</dbReference>
<keyword evidence="11" id="KW-1015">Disulfide bond</keyword>
<comment type="caution">
    <text evidence="13">Lacks conserved residue(s) required for the propagation of feature annotation.</text>
</comment>
<sequence>MRRWRSAGRSLRPLALLGLLWMATVAVALEFEGVPGQWARYRPWEAGASGELSFTLKTNITKAVVLYLDDGGNCDFLELLIADGRLHLRFAIHCGEPASLHMETRVSDERWHRVLLTRNYRETMLVVDAEAKVAEAKSKRSEMVVASDLFVGGIPPDVRLSALTSSTVKYEPPFRGLIANLKLGETPPVLLDSQSVTNDLEYLCLKQNPCSNGGYCSIHEGEVICDCTNTGYKGKYCTDVLQRVLEGLAHLKLPSRAPGSAALISAASAEGDGHTAQEESVATFKGNEFFSYDLSHSPIQSGTDEITLAFRTLQRNGLLLHTGKSVDYVNLSLKSGAVYLVINLGSGAFEAMVSPAEGKFNDNAWHEVRVSRNLRQVTISVDGLLSTTGYTQEDYTMLGSDEVFYIGGSPNTSDLPGSPISNNFMGCMKNVVYRNSELRLELSRQAEMRASMVTLHGDLSFRCEDVAALDPVSFDTPEAYVTLPKWTTKKTGAISFDFRTTEPNGLLLFSHGRPQPPREAKGPDRGLPRADFFAMELLDGFLFLLMDMGSGSIKVKASARTVNSGEWCHVDFHREGRRGSISVNSHSTPFSANEGSEVLDLDGSVYLGGLPGEWQGLPLPPEVWTAPLHLGFVGCMRDLFIDGHSRDLRRLSELQSAAGVSGFCTRETHRRCSGGAAEPCAHAGRCTEGWNRHVCDCTGTGYLGANCHTEAAVLSYDGSMFLKVAMATAMHTEAEDVALRFMSQRAFGLLLATTSRESADTLRLELERGRLKLTVNLDCIGIDCNLSKGPETLLAGHKLNDNEWHSVKVVRRGKNLQLSVDNETVEGHMTGAHTRLEFHNIETGIMTERRFISVLPSNFIGHLQGLSFNGVPYLDQCKNGDISYCELNAHFGMQHIVADPVTFRSRASYVALSTLQAYASMHLFFQFKTSSPDGLLLFNSGDGSDFIVVELVKGYIHYVFDLGNGPSLMKGYSEKPLNDNQWHSVVISRDDTNVHTLKIDSRTVTQHSNGARNLDLKGELYIGGVAKAMYSALPKLIASRDGYQGCLASVDLNGRLPDLIADALHRVGQVDRGCDAGPGTTCTEESCSNQGVCLQQWEGFSCDCTMTTFGGAYCSDSGTTYIFGKGGALITYTWAPNERPSTRADRLAVGFSTQQTDAILVQVESTQGLGDYLQLHIEEGKIGVIFNVGTDDITINEPAIPVADGKYHVVRFTRSGGNATLQVDNQPVIERYPAGRQLTIFNSQAAIKIGGQDKGRPFQGQISGLYYNGLQVLKLAAEGDHNVQVEGNLRLVGDAPSVLSTETTSATPPAAGDMSTTIMETTTTMATTTTRRQRSPSLKDSITQSSDDLLVASAECPSDDEDLEECEPGTAPPTAPRERLPPGVAEVIRESSSTTGMVVGIVAAAALCILILLYAMYKYRNRDEGSYQVDQGRNFISNPGADSNGTVVKEKTAGTTAAVAKTSTKSKKNKDKEYYV</sequence>
<dbReference type="InterPro" id="IPR001791">
    <property type="entry name" value="Laminin_G"/>
</dbReference>
<dbReference type="GeneID" id="105892652"/>
<dbReference type="FunFam" id="2.10.25.10:FF:000029">
    <property type="entry name" value="neurexin-1 isoform X1"/>
    <property type="match status" value="1"/>
</dbReference>
<dbReference type="GO" id="GO:0046872">
    <property type="term" value="F:metal ion binding"/>
    <property type="evidence" value="ECO:0007669"/>
    <property type="project" value="UniProtKB-KW"/>
</dbReference>
<feature type="domain" description="EGF-like" evidence="18">
    <location>
        <begin position="1078"/>
        <end position="1115"/>
    </location>
</feature>
<dbReference type="GO" id="GO:0016020">
    <property type="term" value="C:membrane"/>
    <property type="evidence" value="ECO:0007669"/>
    <property type="project" value="UniProtKB-SubCell"/>
</dbReference>
<dbReference type="FunFam" id="2.60.120.200:FF:000004">
    <property type="entry name" value="neurexin-1 isoform X1"/>
    <property type="match status" value="1"/>
</dbReference>
<evidence type="ECO:0000256" key="7">
    <source>
        <dbReference type="ARBA" id="ARBA00022837"/>
    </source>
</evidence>
<keyword evidence="4 15" id="KW-0812">Transmembrane</keyword>
<feature type="domain" description="Laminin G" evidence="17">
    <location>
        <begin position="281"/>
        <end position="463"/>
    </location>
</feature>
<comment type="subcellular location">
    <subcellularLocation>
        <location evidence="1">Membrane</location>
        <topology evidence="1">Single-pass type I membrane protein</topology>
    </subcellularLocation>
</comment>
<dbReference type="GO" id="GO:0007155">
    <property type="term" value="P:cell adhesion"/>
    <property type="evidence" value="ECO:0007669"/>
    <property type="project" value="UniProtKB-KW"/>
</dbReference>
<dbReference type="Pfam" id="PF02210">
    <property type="entry name" value="Laminin_G_2"/>
    <property type="match status" value="6"/>
</dbReference>
<evidence type="ECO:0000256" key="6">
    <source>
        <dbReference type="ARBA" id="ARBA00022737"/>
    </source>
</evidence>
<accession>A0A8M1KQ70</accession>
<evidence type="ECO:0000256" key="12">
    <source>
        <dbReference type="ARBA" id="ARBA00054347"/>
    </source>
</evidence>
<evidence type="ECO:0000259" key="17">
    <source>
        <dbReference type="PROSITE" id="PS50025"/>
    </source>
</evidence>
<evidence type="ECO:0000313" key="20">
    <source>
        <dbReference type="RefSeq" id="XP_042564533.1"/>
    </source>
</evidence>
<evidence type="ECO:0000256" key="1">
    <source>
        <dbReference type="ARBA" id="ARBA00004479"/>
    </source>
</evidence>
<dbReference type="KEGG" id="char:105892652"/>
<dbReference type="FunFam" id="2.60.120.200:FF:000003">
    <property type="entry name" value="neurexin-1 isoform X1"/>
    <property type="match status" value="1"/>
</dbReference>
<protein>
    <submittedName>
        <fullName evidence="20">Neurexin 2a</fullName>
    </submittedName>
</protein>
<feature type="domain" description="EGF-like" evidence="18">
    <location>
        <begin position="200"/>
        <end position="238"/>
    </location>
</feature>
<evidence type="ECO:0000256" key="9">
    <source>
        <dbReference type="ARBA" id="ARBA00022989"/>
    </source>
</evidence>
<evidence type="ECO:0000256" key="15">
    <source>
        <dbReference type="SAM" id="Phobius"/>
    </source>
</evidence>
<dbReference type="FunFam" id="2.60.120.200:FF:000007">
    <property type="entry name" value="neurexin-1 isoform X1"/>
    <property type="match status" value="1"/>
</dbReference>
<evidence type="ECO:0000256" key="11">
    <source>
        <dbReference type="ARBA" id="ARBA00023157"/>
    </source>
</evidence>
<feature type="compositionally biased region" description="Acidic residues" evidence="14">
    <location>
        <begin position="1357"/>
        <end position="1367"/>
    </location>
</feature>
<dbReference type="PROSITE" id="PS50026">
    <property type="entry name" value="EGF_3"/>
    <property type="match status" value="3"/>
</dbReference>
<evidence type="ECO:0000256" key="8">
    <source>
        <dbReference type="ARBA" id="ARBA00022889"/>
    </source>
</evidence>
<feature type="signal peptide" evidence="16">
    <location>
        <begin position="1"/>
        <end position="28"/>
    </location>
</feature>
<evidence type="ECO:0000256" key="13">
    <source>
        <dbReference type="PROSITE-ProRule" id="PRU00076"/>
    </source>
</evidence>